<dbReference type="KEGG" id="cmm:NC80_03865"/>
<protein>
    <submittedName>
        <fullName evidence="4">Polysaccharide deacetylase</fullName>
    </submittedName>
</protein>
<dbReference type="GO" id="GO:0005975">
    <property type="term" value="P:carbohydrate metabolic process"/>
    <property type="evidence" value="ECO:0007669"/>
    <property type="project" value="InterPro"/>
</dbReference>
<evidence type="ECO:0000256" key="2">
    <source>
        <dbReference type="ARBA" id="ARBA00022729"/>
    </source>
</evidence>
<evidence type="ECO:0000313" key="4">
    <source>
        <dbReference type="EMBL" id="AJR10834.1"/>
    </source>
</evidence>
<dbReference type="Gene3D" id="3.20.20.370">
    <property type="entry name" value="Glycoside hydrolase/deacetylase"/>
    <property type="match status" value="1"/>
</dbReference>
<dbReference type="PANTHER" id="PTHR34216:SF3">
    <property type="entry name" value="POLY-BETA-1,6-N-ACETYL-D-GLUCOSAMINE N-DEACETYLASE"/>
    <property type="match status" value="1"/>
</dbReference>
<proteinExistence type="predicted"/>
<dbReference type="STRING" id="83560.NC80_03865"/>
<evidence type="ECO:0000259" key="3">
    <source>
        <dbReference type="Pfam" id="PF01522"/>
    </source>
</evidence>
<dbReference type="GO" id="GO:0005576">
    <property type="term" value="C:extracellular region"/>
    <property type="evidence" value="ECO:0007669"/>
    <property type="project" value="UniProtKB-SubCell"/>
</dbReference>
<accession>A0A069ZVN7</accession>
<organism evidence="4 5">
    <name type="scientific">Chlamydia muridarum</name>
    <dbReference type="NCBI Taxonomy" id="83560"/>
    <lineage>
        <taxon>Bacteria</taxon>
        <taxon>Pseudomonadati</taxon>
        <taxon>Chlamydiota</taxon>
        <taxon>Chlamydiia</taxon>
        <taxon>Chlamydiales</taxon>
        <taxon>Chlamydiaceae</taxon>
        <taxon>Chlamydia/Chlamydophila group</taxon>
        <taxon>Chlamydia</taxon>
    </lineage>
</organism>
<gene>
    <name evidence="4" type="ORF">BD36_04120</name>
</gene>
<evidence type="ECO:0000313" key="5">
    <source>
        <dbReference type="Proteomes" id="UP000260363"/>
    </source>
</evidence>
<dbReference type="EMBL" id="CP007217">
    <property type="protein sequence ID" value="AJR10834.1"/>
    <property type="molecule type" value="Genomic_DNA"/>
</dbReference>
<feature type="domain" description="NodB homology" evidence="3">
    <location>
        <begin position="44"/>
        <end position="180"/>
    </location>
</feature>
<dbReference type="CDD" id="cd10918">
    <property type="entry name" value="CE4_NodB_like_5s_6s"/>
    <property type="match status" value="1"/>
</dbReference>
<dbReference type="RefSeq" id="WP_010231490.1">
    <property type="nucleotide sequence ID" value="NZ_CP007217.1"/>
</dbReference>
<dbReference type="PANTHER" id="PTHR34216">
    <property type="match status" value="1"/>
</dbReference>
<dbReference type="GeneID" id="1246132"/>
<dbReference type="InterPro" id="IPR002509">
    <property type="entry name" value="NODB_dom"/>
</dbReference>
<reference evidence="4 5" key="1">
    <citation type="submission" date="2014-02" db="EMBL/GenBank/DDBJ databases">
        <authorList>
            <person name="Chen C."/>
            <person name="Conrad T.A."/>
            <person name="Zhou Z."/>
            <person name="Lai Z."/>
            <person name="Zhong G."/>
        </authorList>
    </citation>
    <scope>NUCLEOTIDE SEQUENCE [LARGE SCALE GENOMIC DNA]</scope>
    <source>
        <strain evidence="4 5">Nigg3-28</strain>
    </source>
</reference>
<dbReference type="KEGG" id="cmg:NC81_03890"/>
<name>A0A069ZVN7_CHLMR</name>
<evidence type="ECO:0000256" key="1">
    <source>
        <dbReference type="ARBA" id="ARBA00004613"/>
    </source>
</evidence>
<comment type="subcellular location">
    <subcellularLocation>
        <location evidence="1">Secreted</location>
    </subcellularLocation>
</comment>
<dbReference type="SUPFAM" id="SSF88713">
    <property type="entry name" value="Glycoside hydrolase/deacetylase"/>
    <property type="match status" value="1"/>
</dbReference>
<dbReference type="GO" id="GO:0016810">
    <property type="term" value="F:hydrolase activity, acting on carbon-nitrogen (but not peptide) bonds"/>
    <property type="evidence" value="ECO:0007669"/>
    <property type="project" value="InterPro"/>
</dbReference>
<dbReference type="InterPro" id="IPR011330">
    <property type="entry name" value="Glyco_hydro/deAcase_b/a-brl"/>
</dbReference>
<dbReference type="KEGG" id="cmx:DNC_03895"/>
<dbReference type="OMA" id="FFYPFGK"/>
<dbReference type="InterPro" id="IPR051398">
    <property type="entry name" value="Polysacch_Deacetylase"/>
</dbReference>
<dbReference type="PATRIC" id="fig|83560.10.peg.792"/>
<dbReference type="Proteomes" id="UP000260363">
    <property type="component" value="Chromosome"/>
</dbReference>
<dbReference type="AlphaFoldDB" id="A0A069ZVN7"/>
<dbReference type="Pfam" id="PF01522">
    <property type="entry name" value="Polysacc_deac_1"/>
    <property type="match status" value="1"/>
</dbReference>
<keyword evidence="2" id="KW-0732">Signal</keyword>
<sequence>MLRVLAYRQVAFSKFPYALRSFLDFLHSLKQHYSFILPGDPLPNRKAIILTFDYASVDFYKHVFPFLQKFQIPAVVGVAWRYVSRLESENLPIDMRISPSDFLAFQDEIFSYYQPFCSVKELCHMAQSSIIRFASSGFAIRNLKNSPPYLHTEISLSKILLEEAIQAPVEVFFYPFGKSDLVSQHFVQEVYRYSFVLGDAASFFYSMQSQHSIPRIDMALDSRGIPSLYQLSFRQLKRFLILH</sequence>